<evidence type="ECO:0000259" key="2">
    <source>
        <dbReference type="Pfam" id="PF26607"/>
    </source>
</evidence>
<evidence type="ECO:0000256" key="1">
    <source>
        <dbReference type="SAM" id="SignalP"/>
    </source>
</evidence>
<proteinExistence type="predicted"/>
<keyword evidence="4" id="KW-1185">Reference proteome</keyword>
<sequence>MLRTRIRSLTAALASVAVGAALAVGLMAGTSQAAAPRVSSPAAARPAAAPQASSPAATSGVKVLMAGYNAGTGLIGTDGWWTSAVALSTVMTYQQTTGDTAYSYAISGAFNANKGSNFENSYLDDTGWWALVWVQAYDITGDYQYLQMAETDAAYIHSYWDSTCGGGVWWSTAKSYKNAIPNELFLDLTAALHNRVPGDTTYLGWANAEWDWFEGSGMINSSHLINDGLTSTCQNNGQTVWSYNQGVVLAGLAELSRADNDSSLLTTGETLANASTAHLTQNGVVVEPCEPSCGNDGPSFKGIYVRGLRTLATAANTTAYDGFLQTQADSIIAHDTNSAGQLGLSWAGPFRSATSGTQASAEAALVVALGGVPSFGPPYAQGTGGRIAAGVHADSRVEVFAVTPAGGIRNRYETAPDQAWSGWNDFGPAGTVVSVATARHLSGRLEVFAVMSDGSIQNKYETAPDQAWSAWNGFAPAGTAKSIAVGVHQDGRLEVFAVTPTGGVQNKYETAPDQAWSGWNGFGPAASVDTLTTGRHSDGRLEVFAVMADGSMQNKYETAPEQPWSAWNGYSPTTTADGTGSPGTDSAAVHLDGRMEVFAVTPGGGIQNKYETKPSGPWSAWNGFGPTGTTTTATTATRHQDGRVEVFAVQSDGSIMNRYETTPGGAWSGWSSWAPTGSALT</sequence>
<dbReference type="Pfam" id="PF03663">
    <property type="entry name" value="Glyco_hydro_76"/>
    <property type="match status" value="1"/>
</dbReference>
<feature type="chain" id="PRO_5045757263" description="PLL-like beta propeller domain-containing protein" evidence="1">
    <location>
        <begin position="34"/>
        <end position="681"/>
    </location>
</feature>
<organism evidence="3 4">
    <name type="scientific">Catenulispora pinistramenti</name>
    <dbReference type="NCBI Taxonomy" id="2705254"/>
    <lineage>
        <taxon>Bacteria</taxon>
        <taxon>Bacillati</taxon>
        <taxon>Actinomycetota</taxon>
        <taxon>Actinomycetes</taxon>
        <taxon>Catenulisporales</taxon>
        <taxon>Catenulisporaceae</taxon>
        <taxon>Catenulispora</taxon>
    </lineage>
</organism>
<dbReference type="InterPro" id="IPR058502">
    <property type="entry name" value="PLL-like_beta-prop"/>
</dbReference>
<dbReference type="InterPro" id="IPR053169">
    <property type="entry name" value="MUG_Protein"/>
</dbReference>
<feature type="domain" description="PLL-like beta propeller" evidence="2">
    <location>
        <begin position="387"/>
        <end position="674"/>
    </location>
</feature>
<evidence type="ECO:0000313" key="3">
    <source>
        <dbReference type="EMBL" id="MBS2549278.1"/>
    </source>
</evidence>
<dbReference type="Gene3D" id="1.50.10.20">
    <property type="match status" value="1"/>
</dbReference>
<accession>A0ABS5KTA8</accession>
<dbReference type="CDD" id="cd22954">
    <property type="entry name" value="PLL_lectin"/>
    <property type="match status" value="1"/>
</dbReference>
<feature type="signal peptide" evidence="1">
    <location>
        <begin position="1"/>
        <end position="33"/>
    </location>
</feature>
<evidence type="ECO:0000313" key="4">
    <source>
        <dbReference type="Proteomes" id="UP000730482"/>
    </source>
</evidence>
<dbReference type="Proteomes" id="UP000730482">
    <property type="component" value="Unassembled WGS sequence"/>
</dbReference>
<dbReference type="SUPFAM" id="SSF48208">
    <property type="entry name" value="Six-hairpin glycosidases"/>
    <property type="match status" value="1"/>
</dbReference>
<protein>
    <recommendedName>
        <fullName evidence="2">PLL-like beta propeller domain-containing protein</fullName>
    </recommendedName>
</protein>
<gene>
    <name evidence="3" type="ORF">KGQ19_20655</name>
</gene>
<dbReference type="InterPro" id="IPR005198">
    <property type="entry name" value="Glyco_hydro_76"/>
</dbReference>
<dbReference type="PANTHER" id="PTHR47791">
    <property type="entry name" value="MEIOTICALLY UP-REGULATED GENE 191 PROTEIN"/>
    <property type="match status" value="1"/>
</dbReference>
<dbReference type="RefSeq" id="WP_212010842.1">
    <property type="nucleotide sequence ID" value="NZ_JAAFYZ010000068.1"/>
</dbReference>
<comment type="caution">
    <text evidence="3">The sequence shown here is derived from an EMBL/GenBank/DDBJ whole genome shotgun (WGS) entry which is preliminary data.</text>
</comment>
<dbReference type="Pfam" id="PF26607">
    <property type="entry name" value="DUF8189"/>
    <property type="match status" value="1"/>
</dbReference>
<dbReference type="SUPFAM" id="SSF89372">
    <property type="entry name" value="Fucose-specific lectin"/>
    <property type="match status" value="1"/>
</dbReference>
<reference evidence="3 4" key="1">
    <citation type="submission" date="2020-02" db="EMBL/GenBank/DDBJ databases">
        <title>Acidophilic actinobacteria isolated from forest soil.</title>
        <authorList>
            <person name="Golinska P."/>
        </authorList>
    </citation>
    <scope>NUCLEOTIDE SEQUENCE [LARGE SCALE GENOMIC DNA]</scope>
    <source>
        <strain evidence="3 4">NL8</strain>
    </source>
</reference>
<dbReference type="InterPro" id="IPR008928">
    <property type="entry name" value="6-hairpin_glycosidase_sf"/>
</dbReference>
<keyword evidence="1" id="KW-0732">Signal</keyword>
<dbReference type="EMBL" id="JAAFYZ010000068">
    <property type="protein sequence ID" value="MBS2549278.1"/>
    <property type="molecule type" value="Genomic_DNA"/>
</dbReference>
<dbReference type="Gene3D" id="2.120.10.70">
    <property type="entry name" value="Fucose-specific lectin"/>
    <property type="match status" value="1"/>
</dbReference>
<name>A0ABS5KTA8_9ACTN</name>
<dbReference type="PANTHER" id="PTHR47791:SF1">
    <property type="entry name" value="ENDO MANNANASE, GH76 FAMILY (EUROFUNG)"/>
    <property type="match status" value="1"/>
</dbReference>